<feature type="compositionally biased region" description="Low complexity" evidence="1">
    <location>
        <begin position="201"/>
        <end position="219"/>
    </location>
</feature>
<dbReference type="Proteomes" id="UP000230750">
    <property type="component" value="Unassembled WGS sequence"/>
</dbReference>
<feature type="region of interest" description="Disordered" evidence="1">
    <location>
        <begin position="126"/>
        <end position="145"/>
    </location>
</feature>
<protein>
    <submittedName>
        <fullName evidence="2">Uncharacterized protein</fullName>
    </submittedName>
</protein>
<evidence type="ECO:0000313" key="3">
    <source>
        <dbReference type="Proteomes" id="UP000230750"/>
    </source>
</evidence>
<dbReference type="EMBL" id="MRZV01000125">
    <property type="protein sequence ID" value="PIK58033.1"/>
    <property type="molecule type" value="Genomic_DNA"/>
</dbReference>
<comment type="caution">
    <text evidence="2">The sequence shown here is derived from an EMBL/GenBank/DDBJ whole genome shotgun (WGS) entry which is preliminary data.</text>
</comment>
<feature type="compositionally biased region" description="Polar residues" evidence="1">
    <location>
        <begin position="240"/>
        <end position="249"/>
    </location>
</feature>
<keyword evidence="3" id="KW-1185">Reference proteome</keyword>
<gene>
    <name evidence="2" type="ORF">BSL78_05069</name>
</gene>
<organism evidence="2 3">
    <name type="scientific">Stichopus japonicus</name>
    <name type="common">Sea cucumber</name>
    <dbReference type="NCBI Taxonomy" id="307972"/>
    <lineage>
        <taxon>Eukaryota</taxon>
        <taxon>Metazoa</taxon>
        <taxon>Echinodermata</taxon>
        <taxon>Eleutherozoa</taxon>
        <taxon>Echinozoa</taxon>
        <taxon>Holothuroidea</taxon>
        <taxon>Aspidochirotacea</taxon>
        <taxon>Aspidochirotida</taxon>
        <taxon>Stichopodidae</taxon>
        <taxon>Apostichopus</taxon>
    </lineage>
</organism>
<reference evidence="2 3" key="1">
    <citation type="journal article" date="2017" name="PLoS Biol.">
        <title>The sea cucumber genome provides insights into morphological evolution and visceral regeneration.</title>
        <authorList>
            <person name="Zhang X."/>
            <person name="Sun L."/>
            <person name="Yuan J."/>
            <person name="Sun Y."/>
            <person name="Gao Y."/>
            <person name="Zhang L."/>
            <person name="Li S."/>
            <person name="Dai H."/>
            <person name="Hamel J.F."/>
            <person name="Liu C."/>
            <person name="Yu Y."/>
            <person name="Liu S."/>
            <person name="Lin W."/>
            <person name="Guo K."/>
            <person name="Jin S."/>
            <person name="Xu P."/>
            <person name="Storey K.B."/>
            <person name="Huan P."/>
            <person name="Zhang T."/>
            <person name="Zhou Y."/>
            <person name="Zhang J."/>
            <person name="Lin C."/>
            <person name="Li X."/>
            <person name="Xing L."/>
            <person name="Huo D."/>
            <person name="Sun M."/>
            <person name="Wang L."/>
            <person name="Mercier A."/>
            <person name="Li F."/>
            <person name="Yang H."/>
            <person name="Xiang J."/>
        </authorList>
    </citation>
    <scope>NUCLEOTIDE SEQUENCE [LARGE SCALE GENOMIC DNA]</scope>
    <source>
        <strain evidence="2">Shaxun</strain>
        <tissue evidence="2">Muscle</tissue>
    </source>
</reference>
<proteinExistence type="predicted"/>
<feature type="region of interest" description="Disordered" evidence="1">
    <location>
        <begin position="192"/>
        <end position="284"/>
    </location>
</feature>
<dbReference type="OrthoDB" id="10671648at2759"/>
<evidence type="ECO:0000256" key="1">
    <source>
        <dbReference type="SAM" id="MobiDB-lite"/>
    </source>
</evidence>
<evidence type="ECO:0000313" key="2">
    <source>
        <dbReference type="EMBL" id="PIK58033.1"/>
    </source>
</evidence>
<name>A0A2G8LCR1_STIJA</name>
<dbReference type="AlphaFoldDB" id="A0A2G8LCR1"/>
<accession>A0A2G8LCR1</accession>
<feature type="compositionally biased region" description="Basic residues" evidence="1">
    <location>
        <begin position="223"/>
        <end position="237"/>
    </location>
</feature>
<sequence>MTSYGGLSTTSISSSHDVIRQTSVTDSCSICGNTASGDVIMGVSSFGRNRHRHYHDHNNRVPEGSGHGNALFSYHVPLKDHSSPDYVYETDSYDFERSLENSTYGARQGHYADGSSVSELYTARSTDFEDDPYTPRYTPTVSRSVSERVEVDVNNDSLEEDLAMTSPMTAYYPGVYAGLYPDGSIGPASLSTYSGQSRYQSQTSSDLAANSSSSLVSGGRSERFHHHNNHHHHHHHRDNSNSGRKNYNIRTDRSYTIPPNIVEHTKPPPKYVPRRPPSNNISSSFDEISVTARGIV</sequence>